<dbReference type="PROSITE" id="PS00606">
    <property type="entry name" value="KS3_1"/>
    <property type="match status" value="1"/>
</dbReference>
<protein>
    <submittedName>
        <fullName evidence="6">3-oxoacyl-[acyl-carrier-protein] synthase 2</fullName>
    </submittedName>
</protein>
<feature type="domain" description="Ketosynthase family 3 (KS3)" evidence="5">
    <location>
        <begin position="18"/>
        <end position="426"/>
    </location>
</feature>
<dbReference type="PANTHER" id="PTHR11712:SF336">
    <property type="entry name" value="3-OXOACYL-[ACYL-CARRIER-PROTEIN] SYNTHASE, MITOCHONDRIAL"/>
    <property type="match status" value="1"/>
</dbReference>
<name>A0A9W6PH07_9ACTN</name>
<dbReference type="EMBL" id="BSRX01000014">
    <property type="protein sequence ID" value="GLW54753.1"/>
    <property type="molecule type" value="Genomic_DNA"/>
</dbReference>
<evidence type="ECO:0000313" key="7">
    <source>
        <dbReference type="Proteomes" id="UP001165143"/>
    </source>
</evidence>
<dbReference type="InterPro" id="IPR014031">
    <property type="entry name" value="Ketoacyl_synth_C"/>
</dbReference>
<proteinExistence type="inferred from homology"/>
<dbReference type="PANTHER" id="PTHR11712">
    <property type="entry name" value="POLYKETIDE SYNTHASE-RELATED"/>
    <property type="match status" value="1"/>
</dbReference>
<comment type="caution">
    <text evidence="6">The sequence shown here is derived from an EMBL/GenBank/DDBJ whole genome shotgun (WGS) entry which is preliminary data.</text>
</comment>
<dbReference type="PROSITE" id="PS52004">
    <property type="entry name" value="KS3_2"/>
    <property type="match status" value="1"/>
</dbReference>
<dbReference type="InterPro" id="IPR000794">
    <property type="entry name" value="Beta-ketoacyl_synthase"/>
</dbReference>
<dbReference type="Pfam" id="PF02801">
    <property type="entry name" value="Ketoacyl-synt_C"/>
    <property type="match status" value="1"/>
</dbReference>
<gene>
    <name evidence="6" type="ORF">Kpho01_27640</name>
</gene>
<keyword evidence="2 4" id="KW-0808">Transferase</keyword>
<dbReference type="InterPro" id="IPR014030">
    <property type="entry name" value="Ketoacyl_synth_N"/>
</dbReference>
<dbReference type="NCBIfam" id="NF005589">
    <property type="entry name" value="PRK07314.1"/>
    <property type="match status" value="1"/>
</dbReference>
<dbReference type="CDD" id="cd00834">
    <property type="entry name" value="KAS_I_II"/>
    <property type="match status" value="1"/>
</dbReference>
<reference evidence="6" key="1">
    <citation type="submission" date="2023-02" db="EMBL/GenBank/DDBJ databases">
        <title>Kitasatospora phosalacinea NBRC 14362.</title>
        <authorList>
            <person name="Ichikawa N."/>
            <person name="Sato H."/>
            <person name="Tonouchi N."/>
        </authorList>
    </citation>
    <scope>NUCLEOTIDE SEQUENCE</scope>
    <source>
        <strain evidence="6">NBRC 14362</strain>
    </source>
</reference>
<evidence type="ECO:0000256" key="2">
    <source>
        <dbReference type="ARBA" id="ARBA00022679"/>
    </source>
</evidence>
<dbReference type="Proteomes" id="UP001165143">
    <property type="component" value="Unassembled WGS sequence"/>
</dbReference>
<dbReference type="InterPro" id="IPR018201">
    <property type="entry name" value="Ketoacyl_synth_AS"/>
</dbReference>
<dbReference type="Gene3D" id="3.40.47.10">
    <property type="match status" value="1"/>
</dbReference>
<dbReference type="Pfam" id="PF00109">
    <property type="entry name" value="ketoacyl-synt"/>
    <property type="match status" value="1"/>
</dbReference>
<dbReference type="RefSeq" id="WP_081974120.1">
    <property type="nucleotide sequence ID" value="NZ_BSRX01000014.1"/>
</dbReference>
<dbReference type="GO" id="GO:0006633">
    <property type="term" value="P:fatty acid biosynthetic process"/>
    <property type="evidence" value="ECO:0007669"/>
    <property type="project" value="InterPro"/>
</dbReference>
<organism evidence="6 7">
    <name type="scientific">Kitasatospora phosalacinea</name>
    <dbReference type="NCBI Taxonomy" id="2065"/>
    <lineage>
        <taxon>Bacteria</taxon>
        <taxon>Bacillati</taxon>
        <taxon>Actinomycetota</taxon>
        <taxon>Actinomycetes</taxon>
        <taxon>Kitasatosporales</taxon>
        <taxon>Streptomycetaceae</taxon>
        <taxon>Kitasatospora</taxon>
    </lineage>
</organism>
<dbReference type="OrthoDB" id="9808669at2"/>
<evidence type="ECO:0000256" key="4">
    <source>
        <dbReference type="RuleBase" id="RU003694"/>
    </source>
</evidence>
<dbReference type="SUPFAM" id="SSF53901">
    <property type="entry name" value="Thiolase-like"/>
    <property type="match status" value="2"/>
</dbReference>
<keyword evidence="3" id="KW-0012">Acyltransferase</keyword>
<evidence type="ECO:0000256" key="3">
    <source>
        <dbReference type="ARBA" id="ARBA00023315"/>
    </source>
</evidence>
<evidence type="ECO:0000259" key="5">
    <source>
        <dbReference type="PROSITE" id="PS52004"/>
    </source>
</evidence>
<evidence type="ECO:0000256" key="1">
    <source>
        <dbReference type="ARBA" id="ARBA00008467"/>
    </source>
</evidence>
<dbReference type="GO" id="GO:0004315">
    <property type="term" value="F:3-oxoacyl-[acyl-carrier-protein] synthase activity"/>
    <property type="evidence" value="ECO:0007669"/>
    <property type="project" value="InterPro"/>
</dbReference>
<dbReference type="InterPro" id="IPR020841">
    <property type="entry name" value="PKS_Beta-ketoAc_synthase_dom"/>
</dbReference>
<dbReference type="FunFam" id="3.40.47.10:FF:000029">
    <property type="entry name" value="3-oxoacyl-[acyl-carrier-protein] synthase 1"/>
    <property type="match status" value="1"/>
</dbReference>
<sequence length="435" mass="43873">MGNATGTAVSTSARTTARTDVTVTGMGVVTPVGGSAAAVFDAMCEGRSGLRRPDPDGPLAGSLEVAGFAPPIDPVSVLPAPETRVVDRYIVMALRAAADALADAGIVAGRDVDPYRIAVVLSGTGGLATLESQVVARTERGRLGVSPYLLPGMLPNMAAARVAIGHGIRGYSSSVGTACAAGAQSVAEGWRLLREGVADVVVAGCSEAPLFPTLADTFANARALARGWADDPAGASRPFDRRRGGLVLGEGAGVLVLERAAHADGRGAAGYADVLGWGATNDAHHPTTPHPDGDGAAACMRLALRCAGLAAGDVGYVNAHGTGTRLGDRAEASAVRRVFGADGPPVSATKAVTGHLLGASGVVETAVSVLALRRGLLPPTHNLDDPDPECALDHVRKGARPAPGVRYAVANSFGFGGHNVSLVLGPPSTRLARQV</sequence>
<comment type="similarity">
    <text evidence="1 4">Belongs to the thiolase-like superfamily. Beta-ketoacyl-ACP synthases family.</text>
</comment>
<dbReference type="AlphaFoldDB" id="A0A9W6PH07"/>
<dbReference type="InterPro" id="IPR016039">
    <property type="entry name" value="Thiolase-like"/>
</dbReference>
<dbReference type="SMART" id="SM00825">
    <property type="entry name" value="PKS_KS"/>
    <property type="match status" value="1"/>
</dbReference>
<accession>A0A9W6PH07</accession>
<evidence type="ECO:0000313" key="6">
    <source>
        <dbReference type="EMBL" id="GLW54753.1"/>
    </source>
</evidence>